<evidence type="ECO:0000256" key="4">
    <source>
        <dbReference type="ARBA" id="ARBA00023136"/>
    </source>
</evidence>
<dbReference type="Proteomes" id="UP001501727">
    <property type="component" value="Unassembled WGS sequence"/>
</dbReference>
<evidence type="ECO:0000259" key="8">
    <source>
        <dbReference type="Pfam" id="PF12821"/>
    </source>
</evidence>
<evidence type="ECO:0000259" key="7">
    <source>
        <dbReference type="Pfam" id="PF06738"/>
    </source>
</evidence>
<dbReference type="InterPro" id="IPR010619">
    <property type="entry name" value="ThrE-like_N"/>
</dbReference>
<feature type="domain" description="Threonine/serine exporter-like N-terminal" evidence="7">
    <location>
        <begin position="16"/>
        <end position="257"/>
    </location>
</feature>
<protein>
    <submittedName>
        <fullName evidence="9">Threonine/serine exporter family protein</fullName>
    </submittedName>
</protein>
<evidence type="ECO:0000256" key="6">
    <source>
        <dbReference type="SAM" id="Phobius"/>
    </source>
</evidence>
<evidence type="ECO:0000256" key="5">
    <source>
        <dbReference type="ARBA" id="ARBA00034125"/>
    </source>
</evidence>
<feature type="transmembrane region" description="Helical" evidence="6">
    <location>
        <begin position="276"/>
        <end position="294"/>
    </location>
</feature>
<dbReference type="InterPro" id="IPR024528">
    <property type="entry name" value="ThrE_2"/>
</dbReference>
<keyword evidence="3 6" id="KW-1133">Transmembrane helix</keyword>
<keyword evidence="4 6" id="KW-0472">Membrane</keyword>
<feature type="transmembrane region" description="Helical" evidence="6">
    <location>
        <begin position="244"/>
        <end position="264"/>
    </location>
</feature>
<reference evidence="10" key="1">
    <citation type="journal article" date="2019" name="Int. J. Syst. Evol. Microbiol.">
        <title>The Global Catalogue of Microorganisms (GCM) 10K type strain sequencing project: providing services to taxonomists for standard genome sequencing and annotation.</title>
        <authorList>
            <consortium name="The Broad Institute Genomics Platform"/>
            <consortium name="The Broad Institute Genome Sequencing Center for Infectious Disease"/>
            <person name="Wu L."/>
            <person name="Ma J."/>
        </authorList>
    </citation>
    <scope>NUCLEOTIDE SEQUENCE [LARGE SCALE GENOMIC DNA]</scope>
    <source>
        <strain evidence="10">JCM 16916</strain>
    </source>
</reference>
<gene>
    <name evidence="9" type="ORF">GCM10022229_26200</name>
</gene>
<keyword evidence="10" id="KW-1185">Reference proteome</keyword>
<comment type="caution">
    <text evidence="9">The sequence shown here is derived from an EMBL/GenBank/DDBJ whole genome shotgun (WGS) entry which is preliminary data.</text>
</comment>
<organism evidence="9 10">
    <name type="scientific">Luteimonas lutimaris</name>
    <dbReference type="NCBI Taxonomy" id="698645"/>
    <lineage>
        <taxon>Bacteria</taxon>
        <taxon>Pseudomonadati</taxon>
        <taxon>Pseudomonadota</taxon>
        <taxon>Gammaproteobacteria</taxon>
        <taxon>Lysobacterales</taxon>
        <taxon>Lysobacteraceae</taxon>
        <taxon>Luteimonas</taxon>
    </lineage>
</organism>
<feature type="transmembrane region" description="Helical" evidence="6">
    <location>
        <begin position="355"/>
        <end position="375"/>
    </location>
</feature>
<feature type="transmembrane region" description="Helical" evidence="6">
    <location>
        <begin position="387"/>
        <end position="408"/>
    </location>
</feature>
<comment type="subcellular location">
    <subcellularLocation>
        <location evidence="1">Membrane</location>
        <topology evidence="1">Multi-pass membrane protein</topology>
    </subcellularLocation>
</comment>
<dbReference type="PANTHER" id="PTHR31082:SF4">
    <property type="entry name" value="PHEROMONE-REGULATED MEMBRANE PROTEIN 10"/>
    <property type="match status" value="1"/>
</dbReference>
<dbReference type="Pfam" id="PF12821">
    <property type="entry name" value="ThrE_2"/>
    <property type="match status" value="1"/>
</dbReference>
<sequence length="414" mass="43587">MASSFQHIGYAARIAFVVELAERLHTYGTTAQRLEGALVSVSQTLGLDCEPMANPTGMVLTFSDPTRPAGESDTTRVIRVPPGDDDLAKLCEADRIAEDVMAERIGLAEGYAALRALDRPARRRDQVLRALAFGLSAASVAGLLRLPWLDIATAGAIGVLVGAIDWASSTRPRLREASEALSSMVAATVAIAVAALVGPLNLNTVIIAALIVLMPGMTLTNAFNELTSQHLVSGMARIAGAMSTMLKLTVGTMIALMAAQALGIEPHVRALRPQPHWVEWCALATGGLAFAVLFRAARRDWPLVIVAAMSGYVITRVVGDDWGGPVGIFVAALVLTAGGNAYARWTQRPGALVRVPGIILMVPGSSSVRGVLTLIQQQDFAAGQQAALAVINILLALIAGLLFGNLLLPTRRNL</sequence>
<comment type="similarity">
    <text evidence="5">Belongs to the ThrE exporter (TC 2.A.79) family.</text>
</comment>
<name>A0ABP7MW36_9GAMM</name>
<keyword evidence="2 6" id="KW-0812">Transmembrane</keyword>
<dbReference type="RefSeq" id="WP_344760461.1">
    <property type="nucleotide sequence ID" value="NZ_BAAAZU010000030.1"/>
</dbReference>
<dbReference type="EMBL" id="BAAAZU010000030">
    <property type="protein sequence ID" value="GAA3931428.1"/>
    <property type="molecule type" value="Genomic_DNA"/>
</dbReference>
<evidence type="ECO:0000256" key="3">
    <source>
        <dbReference type="ARBA" id="ARBA00022989"/>
    </source>
</evidence>
<evidence type="ECO:0000256" key="1">
    <source>
        <dbReference type="ARBA" id="ARBA00004141"/>
    </source>
</evidence>
<feature type="transmembrane region" description="Helical" evidence="6">
    <location>
        <begin position="127"/>
        <end position="145"/>
    </location>
</feature>
<accession>A0ABP7MW36</accession>
<dbReference type="PANTHER" id="PTHR31082">
    <property type="entry name" value="PHEROMONE-REGULATED MEMBRANE PROTEIN 10"/>
    <property type="match status" value="1"/>
</dbReference>
<proteinExistence type="inferred from homology"/>
<dbReference type="Pfam" id="PF06738">
    <property type="entry name" value="ThrE"/>
    <property type="match status" value="1"/>
</dbReference>
<feature type="transmembrane region" description="Helical" evidence="6">
    <location>
        <begin position="301"/>
        <end position="319"/>
    </location>
</feature>
<evidence type="ECO:0000313" key="10">
    <source>
        <dbReference type="Proteomes" id="UP001501727"/>
    </source>
</evidence>
<evidence type="ECO:0000256" key="2">
    <source>
        <dbReference type="ARBA" id="ARBA00022692"/>
    </source>
</evidence>
<dbReference type="InterPro" id="IPR051361">
    <property type="entry name" value="ThrE/Ser_Exporter"/>
</dbReference>
<feature type="domain" description="Threonine/Serine exporter ThrE" evidence="8">
    <location>
        <begin position="287"/>
        <end position="404"/>
    </location>
</feature>
<feature type="transmembrane region" description="Helical" evidence="6">
    <location>
        <begin position="325"/>
        <end position="343"/>
    </location>
</feature>
<evidence type="ECO:0000313" key="9">
    <source>
        <dbReference type="EMBL" id="GAA3931428.1"/>
    </source>
</evidence>